<reference evidence="2 3" key="1">
    <citation type="submission" date="2018-04" db="EMBL/GenBank/DDBJ databases">
        <title>Polynucleobacter sp. UH21B genome.</title>
        <authorList>
            <person name="Hahn M.W."/>
        </authorList>
    </citation>
    <scope>NUCLEOTIDE SEQUENCE [LARGE SCALE GENOMIC DNA]</scope>
    <source>
        <strain evidence="2 3">MWH-UH21B</strain>
    </source>
</reference>
<name>A0A6M9Q3A7_9BURK</name>
<proteinExistence type="predicted"/>
<gene>
    <name evidence="2" type="ORF">DCO17_07420</name>
</gene>
<dbReference type="KEGG" id="ptrp:DCO17_07420"/>
<organism evidence="2 3">
    <name type="scientific">Polynucleobacter tropicus</name>
    <dbReference type="NCBI Taxonomy" id="1743174"/>
    <lineage>
        <taxon>Bacteria</taxon>
        <taxon>Pseudomonadati</taxon>
        <taxon>Pseudomonadota</taxon>
        <taxon>Betaproteobacteria</taxon>
        <taxon>Burkholderiales</taxon>
        <taxon>Burkholderiaceae</taxon>
        <taxon>Polynucleobacter</taxon>
    </lineage>
</organism>
<feature type="chain" id="PRO_5026743361" evidence="1">
    <location>
        <begin position="22"/>
        <end position="234"/>
    </location>
</feature>
<dbReference type="PROSITE" id="PS51257">
    <property type="entry name" value="PROKAR_LIPOPROTEIN"/>
    <property type="match status" value="1"/>
</dbReference>
<evidence type="ECO:0000313" key="3">
    <source>
        <dbReference type="Proteomes" id="UP000503312"/>
    </source>
</evidence>
<sequence>MSCRALSSIALSILLVGCISSQPFPEGPALAQPTPAPVVRTPKIGQEWVYQVRNVFNQEIIDTVTEKVVSVGDVIRIQRVGVKAGPLPDEIQSPWGFILQDPHWSPPQRFQQPIPLWPAQMQSGSNAFYKSRYEVLSNPGSNFYWGLNMVALGWEQVASPAGRFATLHYHNEIPYFESNDLFRVMNIREEDVWFFPEIGRWVIRRGSGRYITPGVFWSNAYWEDYWQWELVSWK</sequence>
<feature type="signal peptide" evidence="1">
    <location>
        <begin position="1"/>
        <end position="21"/>
    </location>
</feature>
<keyword evidence="3" id="KW-1185">Reference proteome</keyword>
<dbReference type="AlphaFoldDB" id="A0A6M9Q3A7"/>
<dbReference type="Proteomes" id="UP000503312">
    <property type="component" value="Chromosome"/>
</dbReference>
<accession>A0A6M9Q3A7</accession>
<protein>
    <submittedName>
        <fullName evidence="2">Uncharacterized protein</fullName>
    </submittedName>
</protein>
<dbReference type="EMBL" id="CP028942">
    <property type="protein sequence ID" value="QKM65725.1"/>
    <property type="molecule type" value="Genomic_DNA"/>
</dbReference>
<evidence type="ECO:0000256" key="1">
    <source>
        <dbReference type="SAM" id="SignalP"/>
    </source>
</evidence>
<keyword evidence="1" id="KW-0732">Signal</keyword>
<evidence type="ECO:0000313" key="2">
    <source>
        <dbReference type="EMBL" id="QKM65725.1"/>
    </source>
</evidence>